<dbReference type="STRING" id="1210090.GCA_001613185_01021"/>
<organism evidence="1 2">
    <name type="scientific">Nocardia puris</name>
    <dbReference type="NCBI Taxonomy" id="208602"/>
    <lineage>
        <taxon>Bacteria</taxon>
        <taxon>Bacillati</taxon>
        <taxon>Actinomycetota</taxon>
        <taxon>Actinomycetes</taxon>
        <taxon>Mycobacteriales</taxon>
        <taxon>Nocardiaceae</taxon>
        <taxon>Nocardia</taxon>
    </lineage>
</organism>
<evidence type="ECO:0000313" key="1">
    <source>
        <dbReference type="EMBL" id="RBO96293.1"/>
    </source>
</evidence>
<dbReference type="AlphaFoldDB" id="A0A366E1U5"/>
<proteinExistence type="predicted"/>
<name>A0A366E1U5_9NOCA</name>
<keyword evidence="2" id="KW-1185">Reference proteome</keyword>
<dbReference type="EMBL" id="QNRE01000001">
    <property type="protein sequence ID" value="RBO96293.1"/>
    <property type="molecule type" value="Genomic_DNA"/>
</dbReference>
<dbReference type="OrthoDB" id="5684515at2"/>
<evidence type="ECO:0000313" key="2">
    <source>
        <dbReference type="Proteomes" id="UP000252586"/>
    </source>
</evidence>
<reference evidence="1 2" key="1">
    <citation type="submission" date="2018-06" db="EMBL/GenBank/DDBJ databases">
        <title>Genomic Encyclopedia of Type Strains, Phase IV (KMG-IV): sequencing the most valuable type-strain genomes for metagenomic binning, comparative biology and taxonomic classification.</title>
        <authorList>
            <person name="Goeker M."/>
        </authorList>
    </citation>
    <scope>NUCLEOTIDE SEQUENCE [LARGE SCALE GENOMIC DNA]</scope>
    <source>
        <strain evidence="1 2">DSM 44599</strain>
    </source>
</reference>
<dbReference type="RefSeq" id="WP_067504059.1">
    <property type="nucleotide sequence ID" value="NZ_CP107943.1"/>
</dbReference>
<dbReference type="Pfam" id="PF26421">
    <property type="entry name" value="Avidin_like"/>
    <property type="match status" value="1"/>
</dbReference>
<accession>A0A366E1U5</accession>
<gene>
    <name evidence="1" type="ORF">DFR74_101304</name>
</gene>
<protein>
    <submittedName>
        <fullName evidence="1">Uncharacterized protein</fullName>
    </submittedName>
</protein>
<dbReference type="InterPro" id="IPR058595">
    <property type="entry name" value="Avidin-like"/>
</dbReference>
<comment type="caution">
    <text evidence="1">The sequence shown here is derived from an EMBL/GenBank/DDBJ whole genome shotgun (WGS) entry which is preliminary data.</text>
</comment>
<sequence length="107" mass="11944">MINYDGRRFRNPDSDDGVVARYHQRGDLVWASFAGGKVRRGALNGLCDEDGVLHLAYTMVLHGGDIISGFTRSEPERTPDGLIRLREEWERYGAGGSSGVSYLEEIR</sequence>
<dbReference type="Proteomes" id="UP000252586">
    <property type="component" value="Unassembled WGS sequence"/>
</dbReference>